<comment type="caution">
    <text evidence="1">The sequence shown here is derived from an EMBL/GenBank/DDBJ whole genome shotgun (WGS) entry which is preliminary data.</text>
</comment>
<evidence type="ECO:0000313" key="2">
    <source>
        <dbReference type="Proteomes" id="UP000028980"/>
    </source>
</evidence>
<proteinExistence type="predicted"/>
<keyword evidence="1" id="KW-0560">Oxidoreductase</keyword>
<organism evidence="1 2">
    <name type="scientific">Nonlabens ulvanivorans</name>
    <name type="common">Persicivirga ulvanivorans</name>
    <dbReference type="NCBI Taxonomy" id="906888"/>
    <lineage>
        <taxon>Bacteria</taxon>
        <taxon>Pseudomonadati</taxon>
        <taxon>Bacteroidota</taxon>
        <taxon>Flavobacteriia</taxon>
        <taxon>Flavobacteriales</taxon>
        <taxon>Flavobacteriaceae</taxon>
        <taxon>Nonlabens</taxon>
    </lineage>
</organism>
<reference evidence="1 2" key="1">
    <citation type="journal article" date="2014" name="Genome Announc.">
        <title>Draft Genome Sequences of Marine Flavobacterium Nonlabens Strains NR17, NR24, NR27, NR32, NR33, and Ara13.</title>
        <authorList>
            <person name="Nakanishi M."/>
            <person name="Meirelles P."/>
            <person name="Suzuki R."/>
            <person name="Takatani N."/>
            <person name="Mino S."/>
            <person name="Suda W."/>
            <person name="Oshima K."/>
            <person name="Hattori M."/>
            <person name="Ohkuma M."/>
            <person name="Hosokawa M."/>
            <person name="Miyashita K."/>
            <person name="Thompson F.L."/>
            <person name="Niwa A."/>
            <person name="Sawabe T."/>
            <person name="Sawabe T."/>
        </authorList>
    </citation>
    <scope>NUCLEOTIDE SEQUENCE [LARGE SCALE GENOMIC DNA]</scope>
    <source>
        <strain evidence="2">JCM19296</strain>
    </source>
</reference>
<dbReference type="Gene3D" id="3.40.50.2300">
    <property type="match status" value="1"/>
</dbReference>
<dbReference type="EC" id="1.20.4.1" evidence="1"/>
<dbReference type="GO" id="GO:0008794">
    <property type="term" value="F:arsenate reductase (glutaredoxin) activity"/>
    <property type="evidence" value="ECO:0007669"/>
    <property type="project" value="UniProtKB-EC"/>
</dbReference>
<dbReference type="Pfam" id="PF20001">
    <property type="entry name" value="DUF6428"/>
    <property type="match status" value="1"/>
</dbReference>
<dbReference type="PANTHER" id="PTHR43428:SF1">
    <property type="entry name" value="ARSENATE REDUCTASE"/>
    <property type="match status" value="1"/>
</dbReference>
<dbReference type="PANTHER" id="PTHR43428">
    <property type="entry name" value="ARSENATE REDUCTASE"/>
    <property type="match status" value="1"/>
</dbReference>
<dbReference type="EMBL" id="BBLG01000001">
    <property type="protein sequence ID" value="GAK74729.1"/>
    <property type="molecule type" value="Genomic_DNA"/>
</dbReference>
<accession>A0A081D733</accession>
<sequence length="365" mass="41225">MKLSAFKNQLSQLEQIAFKLPDGSLVPSHFHVTEVGKVVKHFIDCGGTERLETVVNFQLWEANDYDHRLHPEKLVSIIELSQDKLGLPDVEIEVEYQAGTIGKFGIDYNGEHFLLTNKLTDCLAKDSCGIPPEQLKNLKFNFLKPKIHVRQDLVVVNLKYKMMFSTLEQTITDLNIDGITLSRKRILDQLKDYIQSQIDKEQKVNLNFICTHNSRRSHLSQSWAQAIGSFYGINNLQCYSGGTEATALFPEVTEALKDAGFQVEKLSQHENPVYSIRYNETDHPIIGFSKKFNAAFNVQQQFAAIMTCSSADQGCPLILGASARIPITYEDPKIADGTDRQAAAYKERSLQIASELKYVFSEIKL</sequence>
<gene>
    <name evidence="1" type="ORF">JCM19296_307</name>
</gene>
<dbReference type="InterPro" id="IPR045534">
    <property type="entry name" value="DUF6428"/>
</dbReference>
<dbReference type="InterPro" id="IPR036196">
    <property type="entry name" value="Ptyr_pPase_sf"/>
</dbReference>
<protein>
    <submittedName>
        <fullName evidence="1">Arsenate reductase</fullName>
        <ecNumber evidence="1">1.20.4.1</ecNumber>
    </submittedName>
</protein>
<evidence type="ECO:0000313" key="1">
    <source>
        <dbReference type="EMBL" id="GAK74729.1"/>
    </source>
</evidence>
<dbReference type="Proteomes" id="UP000028980">
    <property type="component" value="Unassembled WGS sequence"/>
</dbReference>
<dbReference type="AlphaFoldDB" id="A0A081D733"/>
<dbReference type="SUPFAM" id="SSF52788">
    <property type="entry name" value="Phosphotyrosine protein phosphatases I"/>
    <property type="match status" value="1"/>
</dbReference>
<name>A0A081D733_NONUL</name>